<dbReference type="GO" id="GO:0043001">
    <property type="term" value="P:Golgi to plasma membrane protein transport"/>
    <property type="evidence" value="ECO:0007669"/>
    <property type="project" value="TreeGrafter"/>
</dbReference>
<comment type="subcellular location">
    <subcellularLocation>
        <location evidence="7">Cytoplasm</location>
    </subcellularLocation>
</comment>
<feature type="non-terminal residue" evidence="9">
    <location>
        <position position="1"/>
    </location>
</feature>
<dbReference type="FunCoup" id="A0A1E7FYF2">
    <property type="interactions" value="190"/>
</dbReference>
<dbReference type="PROSITE" id="PS00674">
    <property type="entry name" value="AAA"/>
    <property type="match status" value="1"/>
</dbReference>
<dbReference type="AlphaFoldDB" id="A0A1E7FYF2"/>
<proteinExistence type="inferred from homology"/>
<keyword evidence="7" id="KW-0963">Cytoplasm</keyword>
<dbReference type="InterPro" id="IPR039812">
    <property type="entry name" value="Vesicle-fus_ATPase"/>
</dbReference>
<evidence type="ECO:0000256" key="2">
    <source>
        <dbReference type="ARBA" id="ARBA00022448"/>
    </source>
</evidence>
<keyword evidence="4 6" id="KW-0067">ATP-binding</keyword>
<dbReference type="GO" id="GO:0005524">
    <property type="term" value="F:ATP binding"/>
    <property type="evidence" value="ECO:0007669"/>
    <property type="project" value="UniProtKB-UniRule"/>
</dbReference>
<evidence type="ECO:0000256" key="6">
    <source>
        <dbReference type="RuleBase" id="RU003651"/>
    </source>
</evidence>
<name>A0A1E7FYF2_9STRA</name>
<dbReference type="FunFam" id="1.10.8.60:FF:000115">
    <property type="entry name" value="N-ethylmaleimide-sensitive fusion protein, putative"/>
    <property type="match status" value="1"/>
</dbReference>
<evidence type="ECO:0000256" key="3">
    <source>
        <dbReference type="ARBA" id="ARBA00022741"/>
    </source>
</evidence>
<dbReference type="EMBL" id="KV784353">
    <property type="protein sequence ID" value="OEU23181.1"/>
    <property type="molecule type" value="Genomic_DNA"/>
</dbReference>
<dbReference type="Pfam" id="PF00004">
    <property type="entry name" value="AAA"/>
    <property type="match status" value="2"/>
</dbReference>
<evidence type="ECO:0000256" key="1">
    <source>
        <dbReference type="ARBA" id="ARBA00006914"/>
    </source>
</evidence>
<dbReference type="GO" id="GO:0005795">
    <property type="term" value="C:Golgi stack"/>
    <property type="evidence" value="ECO:0007669"/>
    <property type="project" value="TreeGrafter"/>
</dbReference>
<dbReference type="InterPro" id="IPR027417">
    <property type="entry name" value="P-loop_NTPase"/>
</dbReference>
<dbReference type="InterPro" id="IPR003960">
    <property type="entry name" value="ATPase_AAA_CS"/>
</dbReference>
<keyword evidence="7" id="KW-0460">Magnesium</keyword>
<organism evidence="9 10">
    <name type="scientific">Fragilariopsis cylindrus CCMP1102</name>
    <dbReference type="NCBI Taxonomy" id="635003"/>
    <lineage>
        <taxon>Eukaryota</taxon>
        <taxon>Sar</taxon>
        <taxon>Stramenopiles</taxon>
        <taxon>Ochrophyta</taxon>
        <taxon>Bacillariophyta</taxon>
        <taxon>Bacillariophyceae</taxon>
        <taxon>Bacillariophycidae</taxon>
        <taxon>Bacillariales</taxon>
        <taxon>Bacillariaceae</taxon>
        <taxon>Fragilariopsis</taxon>
    </lineage>
</organism>
<evidence type="ECO:0000256" key="5">
    <source>
        <dbReference type="ARBA" id="ARBA00022927"/>
    </source>
</evidence>
<comment type="cofactor">
    <cofactor evidence="7">
        <name>Mg(2+)</name>
        <dbReference type="ChEBI" id="CHEBI:18420"/>
    </cofactor>
    <text evidence="7">Binds 1 Mg(2+) ion per subunit.</text>
</comment>
<dbReference type="FunFam" id="3.40.50.300:FF:000187">
    <property type="entry name" value="Vesicular-fusion ATPase SEC18"/>
    <property type="match status" value="1"/>
</dbReference>
<keyword evidence="3 6" id="KW-0547">Nucleotide-binding</keyword>
<dbReference type="InParanoid" id="A0A1E7FYF2"/>
<sequence length="540" mass="59393">NLFTGDFDFEKLGIGGLDAEFNQIFRRAFASRIWPAHIIQQMGIHHVRGMLLFGPPGCGKTLIARQIGKALNAREPKIVNGPEILNKFVGGSEEKIRELFADAEKEQLEMGDNSMLHIVIMDEMDAICKQRGSVKDGTGVSDSVVNQLLSKIDGVDSLNNILLIGMTNRKDMIDDALLRPGRLEVHVEIGLPDLKGRLQILNIHTKNMQKAKRITPEAVKKIPIIAEKAKNFSGAELEGLVKAASSFALARCLDVKDLNKAPDTKNLMLQYADFEQALDDVEPKFGAHSQELKAFYRNGFVPYGDSFDMMMSTLERLVEQVRSSDRTPLMSVLLQGPTQSGKTAIAAKLAVDSGFPFVRMISADEMIGYSDTSKCQMIHKAFMDSYKSPLSIIFLDDIERLIDYVPIGPRFSNAVLQTLLVLLKKVPPDEGRRLMVLGTTSSPHLLEDLGLVQAFGVAQSVPLLDEPKDVCEVLRVAAHMSKDDARGIAKAIKSKPIGIKQLLMVAEMAKQGTTSDDPDGKGKGSVDVNVFMECLHTVGY</sequence>
<dbReference type="Proteomes" id="UP000095751">
    <property type="component" value="Unassembled WGS sequence"/>
</dbReference>
<keyword evidence="7" id="KW-0378">Hydrolase</keyword>
<feature type="domain" description="AAA+ ATPase" evidence="8">
    <location>
        <begin position="328"/>
        <end position="451"/>
    </location>
</feature>
<dbReference type="SUPFAM" id="SSF52540">
    <property type="entry name" value="P-loop containing nucleoside triphosphate hydrolases"/>
    <property type="match status" value="2"/>
</dbReference>
<feature type="non-terminal residue" evidence="9">
    <location>
        <position position="540"/>
    </location>
</feature>
<comment type="catalytic activity">
    <reaction evidence="7">
        <text>ATP + H2O = ADP + phosphate + H(+)</text>
        <dbReference type="Rhea" id="RHEA:13065"/>
        <dbReference type="ChEBI" id="CHEBI:15377"/>
        <dbReference type="ChEBI" id="CHEBI:15378"/>
        <dbReference type="ChEBI" id="CHEBI:30616"/>
        <dbReference type="ChEBI" id="CHEBI:43474"/>
        <dbReference type="ChEBI" id="CHEBI:456216"/>
        <dbReference type="EC" id="3.6.4.6"/>
    </reaction>
</comment>
<dbReference type="Pfam" id="PF17862">
    <property type="entry name" value="AAA_lid_3"/>
    <property type="match status" value="1"/>
</dbReference>
<dbReference type="Gene3D" id="1.10.8.60">
    <property type="match status" value="2"/>
</dbReference>
<dbReference type="InterPro" id="IPR003959">
    <property type="entry name" value="ATPase_AAA_core"/>
</dbReference>
<protein>
    <recommendedName>
        <fullName evidence="7">Vesicle-fusing ATPase</fullName>
        <ecNumber evidence="7">3.6.4.6</ecNumber>
    </recommendedName>
</protein>
<evidence type="ECO:0000256" key="4">
    <source>
        <dbReference type="ARBA" id="ARBA00022840"/>
    </source>
</evidence>
<dbReference type="GO" id="GO:0006891">
    <property type="term" value="P:intra-Golgi vesicle-mediated transport"/>
    <property type="evidence" value="ECO:0007669"/>
    <property type="project" value="TreeGrafter"/>
</dbReference>
<dbReference type="KEGG" id="fcy:FRACYDRAFT_156624"/>
<comment type="function">
    <text evidence="7">Required for vesicle-mediated transport. Catalyzes the fusion of transport vesicles within the Golgi cisternae. Is also required for transport from the endoplasmic reticulum to the Golgi stack. Seems to function as a fusion protein required for the delivery of cargo proteins to all compartments of the Golgi stack independent of vesicle origin.</text>
</comment>
<dbReference type="OrthoDB" id="9982946at2759"/>
<evidence type="ECO:0000313" key="10">
    <source>
        <dbReference type="Proteomes" id="UP000095751"/>
    </source>
</evidence>
<dbReference type="SMART" id="SM00382">
    <property type="entry name" value="AAA"/>
    <property type="match status" value="2"/>
</dbReference>
<keyword evidence="7" id="KW-0479">Metal-binding</keyword>
<dbReference type="PANTHER" id="PTHR23078">
    <property type="entry name" value="VESICULAR-FUSION PROTEIN NSF"/>
    <property type="match status" value="1"/>
</dbReference>
<reference evidence="9 10" key="1">
    <citation type="submission" date="2016-09" db="EMBL/GenBank/DDBJ databases">
        <title>Extensive genetic diversity and differential bi-allelic expression allows diatom success in the polar Southern Ocean.</title>
        <authorList>
            <consortium name="DOE Joint Genome Institute"/>
            <person name="Mock T."/>
            <person name="Otillar R.P."/>
            <person name="Strauss J."/>
            <person name="Dupont C."/>
            <person name="Frickenhaus S."/>
            <person name="Maumus F."/>
            <person name="Mcmullan M."/>
            <person name="Sanges R."/>
            <person name="Schmutz J."/>
            <person name="Toseland A."/>
            <person name="Valas R."/>
            <person name="Veluchamy A."/>
            <person name="Ward B.J."/>
            <person name="Allen A."/>
            <person name="Barry K."/>
            <person name="Falciatore A."/>
            <person name="Ferrante M."/>
            <person name="Fortunato A.E."/>
            <person name="Gloeckner G."/>
            <person name="Gruber A."/>
            <person name="Hipkin R."/>
            <person name="Janech M."/>
            <person name="Kroth P."/>
            <person name="Leese F."/>
            <person name="Lindquist E."/>
            <person name="Lyon B.R."/>
            <person name="Martin J."/>
            <person name="Mayer C."/>
            <person name="Parker M."/>
            <person name="Quesneville H."/>
            <person name="Raymond J."/>
            <person name="Uhlig C."/>
            <person name="Valentin K.U."/>
            <person name="Worden A.Z."/>
            <person name="Armbrust E.V."/>
            <person name="Bowler C."/>
            <person name="Green B."/>
            <person name="Moulton V."/>
            <person name="Van Oosterhout C."/>
            <person name="Grigoriev I."/>
        </authorList>
    </citation>
    <scope>NUCLEOTIDE SEQUENCE [LARGE SCALE GENOMIC DNA]</scope>
    <source>
        <strain evidence="9 10">CCMP1102</strain>
    </source>
</reference>
<keyword evidence="2 7" id="KW-0813">Transport</keyword>
<evidence type="ECO:0000259" key="8">
    <source>
        <dbReference type="SMART" id="SM00382"/>
    </source>
</evidence>
<accession>A0A1E7FYF2</accession>
<gene>
    <name evidence="9" type="ORF">FRACYDRAFT_156624</name>
</gene>
<dbReference type="Gene3D" id="3.40.50.300">
    <property type="entry name" value="P-loop containing nucleotide triphosphate hydrolases"/>
    <property type="match status" value="2"/>
</dbReference>
<dbReference type="FunFam" id="3.40.50.300:FF:000166">
    <property type="entry name" value="vesicle-fusing ATPase isoform X1"/>
    <property type="match status" value="1"/>
</dbReference>
<dbReference type="GO" id="GO:0046872">
    <property type="term" value="F:metal ion binding"/>
    <property type="evidence" value="ECO:0007669"/>
    <property type="project" value="UniProtKB-UniRule"/>
</dbReference>
<evidence type="ECO:0000313" key="9">
    <source>
        <dbReference type="EMBL" id="OEU23181.1"/>
    </source>
</evidence>
<dbReference type="InterPro" id="IPR041569">
    <property type="entry name" value="AAA_lid_3"/>
</dbReference>
<keyword evidence="7" id="KW-0931">ER-Golgi transport</keyword>
<evidence type="ECO:0000256" key="7">
    <source>
        <dbReference type="RuleBase" id="RU367045"/>
    </source>
</evidence>
<dbReference type="GO" id="GO:0016887">
    <property type="term" value="F:ATP hydrolysis activity"/>
    <property type="evidence" value="ECO:0007669"/>
    <property type="project" value="InterPro"/>
</dbReference>
<comment type="similarity">
    <text evidence="1 6">Belongs to the AAA ATPase family.</text>
</comment>
<keyword evidence="10" id="KW-1185">Reference proteome</keyword>
<keyword evidence="5 7" id="KW-0653">Protein transport</keyword>
<dbReference type="EC" id="3.6.4.6" evidence="7"/>
<dbReference type="GO" id="GO:0035494">
    <property type="term" value="P:SNARE complex disassembly"/>
    <property type="evidence" value="ECO:0007669"/>
    <property type="project" value="InterPro"/>
</dbReference>
<dbReference type="CDD" id="cd00009">
    <property type="entry name" value="AAA"/>
    <property type="match status" value="1"/>
</dbReference>
<dbReference type="InterPro" id="IPR003593">
    <property type="entry name" value="AAA+_ATPase"/>
</dbReference>
<feature type="domain" description="AAA+ ATPase" evidence="8">
    <location>
        <begin position="46"/>
        <end position="193"/>
    </location>
</feature>
<dbReference type="PANTHER" id="PTHR23078:SF3">
    <property type="entry name" value="VESICLE-FUSING ATPASE"/>
    <property type="match status" value="1"/>
</dbReference>